<dbReference type="AlphaFoldDB" id="A0A1F5X0D0"/>
<evidence type="ECO:0000256" key="1">
    <source>
        <dbReference type="ARBA" id="ARBA00005952"/>
    </source>
</evidence>
<dbReference type="Pfam" id="PF01029">
    <property type="entry name" value="NusB"/>
    <property type="match status" value="1"/>
</dbReference>
<name>A0A1F5X0D0_9BACT</name>
<feature type="domain" description="Nudix hydrolase" evidence="8">
    <location>
        <begin position="173"/>
        <end position="307"/>
    </location>
</feature>
<evidence type="ECO:0000256" key="2">
    <source>
        <dbReference type="ARBA" id="ARBA00022801"/>
    </source>
</evidence>
<dbReference type="Proteomes" id="UP000178114">
    <property type="component" value="Unassembled WGS sequence"/>
</dbReference>
<proteinExistence type="inferred from homology"/>
<dbReference type="InterPro" id="IPR051325">
    <property type="entry name" value="Nudix_hydrolase_domain"/>
</dbReference>
<dbReference type="GO" id="GO:0006167">
    <property type="term" value="P:AMP biosynthetic process"/>
    <property type="evidence" value="ECO:0007669"/>
    <property type="project" value="TreeGrafter"/>
</dbReference>
<dbReference type="GO" id="GO:0031564">
    <property type="term" value="P:transcription antitermination"/>
    <property type="evidence" value="ECO:0007669"/>
    <property type="project" value="UniProtKB-KW"/>
</dbReference>
<evidence type="ECO:0000256" key="7">
    <source>
        <dbReference type="HAMAP-Rule" id="MF_00073"/>
    </source>
</evidence>
<dbReference type="Pfam" id="PF00293">
    <property type="entry name" value="NUDIX"/>
    <property type="match status" value="1"/>
</dbReference>
<evidence type="ECO:0000256" key="5">
    <source>
        <dbReference type="ARBA" id="ARBA00023015"/>
    </source>
</evidence>
<sequence>MANRHLSRSIAMQALFELDFYGRLEGPSGGRAGKLAHKKKDLSETLERTIAEFGPGLDDGSFAKKIAMGVLEKQEEIDDIIQKAAPEWPIAQIAPVDRNVLRVGLFELLFGERKEVPPKVAINESIELAKSFGGDSSGKFVNGVMGTVYRELGEPGKDDKGKKGEPLDLNKLPKEELGGAVVIRRERDNVLFAMVHDVFGRWTFSKGHLEKGEDIETGTEREIKEELGIKNLKILKKLSENEYIASDPETGPTRRHVSYFLIETKDKELKLESSGGLDDARWFDIEDVRTLKMYDDIKHLLDEAVEALKIKK</sequence>
<reference evidence="9 10" key="1">
    <citation type="journal article" date="2016" name="Nat. Commun.">
        <title>Thousands of microbial genomes shed light on interconnected biogeochemical processes in an aquifer system.</title>
        <authorList>
            <person name="Anantharaman K."/>
            <person name="Brown C.T."/>
            <person name="Hug L.A."/>
            <person name="Sharon I."/>
            <person name="Castelle C.J."/>
            <person name="Probst A.J."/>
            <person name="Thomas B.C."/>
            <person name="Singh A."/>
            <person name="Wilkins M.J."/>
            <person name="Karaoz U."/>
            <person name="Brodie E.L."/>
            <person name="Williams K.H."/>
            <person name="Hubbard S.S."/>
            <person name="Banfield J.F."/>
        </authorList>
    </citation>
    <scope>NUCLEOTIDE SEQUENCE [LARGE SCALE GENOMIC DNA]</scope>
</reference>
<dbReference type="Gene3D" id="1.10.940.10">
    <property type="entry name" value="NusB-like"/>
    <property type="match status" value="1"/>
</dbReference>
<dbReference type="GO" id="GO:0004081">
    <property type="term" value="F:bis(5'-nucleosyl)-tetraphosphatase (asymmetrical) activity"/>
    <property type="evidence" value="ECO:0007669"/>
    <property type="project" value="TreeGrafter"/>
</dbReference>
<dbReference type="NCBIfam" id="TIGR01951">
    <property type="entry name" value="nusB"/>
    <property type="match status" value="1"/>
</dbReference>
<dbReference type="GO" id="GO:0006754">
    <property type="term" value="P:ATP biosynthetic process"/>
    <property type="evidence" value="ECO:0007669"/>
    <property type="project" value="TreeGrafter"/>
</dbReference>
<comment type="similarity">
    <text evidence="1 7">Belongs to the NusB family.</text>
</comment>
<evidence type="ECO:0000256" key="4">
    <source>
        <dbReference type="ARBA" id="ARBA00022884"/>
    </source>
</evidence>
<keyword evidence="5 7" id="KW-0805">Transcription regulation</keyword>
<dbReference type="InterPro" id="IPR006027">
    <property type="entry name" value="NusB_RsmB_TIM44"/>
</dbReference>
<dbReference type="GO" id="GO:0006353">
    <property type="term" value="P:DNA-templated transcription termination"/>
    <property type="evidence" value="ECO:0007669"/>
    <property type="project" value="UniProtKB-UniRule"/>
</dbReference>
<dbReference type="InterPro" id="IPR035926">
    <property type="entry name" value="NusB-like_sf"/>
</dbReference>
<evidence type="ECO:0000256" key="6">
    <source>
        <dbReference type="ARBA" id="ARBA00023163"/>
    </source>
</evidence>
<dbReference type="InterPro" id="IPR000086">
    <property type="entry name" value="NUDIX_hydrolase_dom"/>
</dbReference>
<evidence type="ECO:0000313" key="9">
    <source>
        <dbReference type="EMBL" id="OGF81357.1"/>
    </source>
</evidence>
<keyword evidence="6 7" id="KW-0804">Transcription</keyword>
<dbReference type="SUPFAM" id="SSF48013">
    <property type="entry name" value="NusB-like"/>
    <property type="match status" value="1"/>
</dbReference>
<dbReference type="InterPro" id="IPR011605">
    <property type="entry name" value="NusB_fam"/>
</dbReference>
<organism evidence="9 10">
    <name type="scientific">Candidatus Giovannonibacteria bacterium RIFCSPLOWO2_01_FULL_45_34</name>
    <dbReference type="NCBI Taxonomy" id="1798351"/>
    <lineage>
        <taxon>Bacteria</taxon>
        <taxon>Candidatus Giovannoniibacteriota</taxon>
    </lineage>
</organism>
<dbReference type="PANTHER" id="PTHR21340">
    <property type="entry name" value="DIADENOSINE 5,5-P1,P4-TETRAPHOSPHATE PYROPHOSPHOHYDROLASE MUTT"/>
    <property type="match status" value="1"/>
</dbReference>
<accession>A0A1F5X0D0</accession>
<dbReference type="HAMAP" id="MF_00073">
    <property type="entry name" value="NusB"/>
    <property type="match status" value="1"/>
</dbReference>
<dbReference type="Gene3D" id="3.90.79.10">
    <property type="entry name" value="Nucleoside Triphosphate Pyrophosphohydrolase"/>
    <property type="match status" value="1"/>
</dbReference>
<dbReference type="SUPFAM" id="SSF55811">
    <property type="entry name" value="Nudix"/>
    <property type="match status" value="1"/>
</dbReference>
<dbReference type="EMBL" id="MFID01000012">
    <property type="protein sequence ID" value="OGF81357.1"/>
    <property type="molecule type" value="Genomic_DNA"/>
</dbReference>
<evidence type="ECO:0000256" key="3">
    <source>
        <dbReference type="ARBA" id="ARBA00022814"/>
    </source>
</evidence>
<comment type="function">
    <text evidence="7">Involved in transcription antitermination. Required for transcription of ribosomal RNA (rRNA) genes. Binds specifically to the boxA antiterminator sequence of the ribosomal RNA (rrn) operons.</text>
</comment>
<dbReference type="GO" id="GO:0003723">
    <property type="term" value="F:RNA binding"/>
    <property type="evidence" value="ECO:0007669"/>
    <property type="project" value="UniProtKB-UniRule"/>
</dbReference>
<dbReference type="PANTHER" id="PTHR21340:SF0">
    <property type="entry name" value="BIS(5'-NUCLEOSYL)-TETRAPHOSPHATASE [ASYMMETRICAL]"/>
    <property type="match status" value="1"/>
</dbReference>
<gene>
    <name evidence="7" type="primary">nusB</name>
    <name evidence="9" type="ORF">A2930_00585</name>
</gene>
<comment type="caution">
    <text evidence="9">The sequence shown here is derived from an EMBL/GenBank/DDBJ whole genome shotgun (WGS) entry which is preliminary data.</text>
</comment>
<protein>
    <recommendedName>
        <fullName evidence="7">Transcription antitermination protein NusB</fullName>
    </recommendedName>
    <alternativeName>
        <fullName evidence="7">Antitermination factor NusB</fullName>
    </alternativeName>
</protein>
<dbReference type="InterPro" id="IPR015797">
    <property type="entry name" value="NUDIX_hydrolase-like_dom_sf"/>
</dbReference>
<keyword evidence="2" id="KW-0378">Hydrolase</keyword>
<dbReference type="PROSITE" id="PS51462">
    <property type="entry name" value="NUDIX"/>
    <property type="match status" value="1"/>
</dbReference>
<keyword evidence="3 7" id="KW-0889">Transcription antitermination</keyword>
<keyword evidence="4 7" id="KW-0694">RNA-binding</keyword>
<dbReference type="STRING" id="1798351.A2930_00585"/>
<evidence type="ECO:0000313" key="10">
    <source>
        <dbReference type="Proteomes" id="UP000178114"/>
    </source>
</evidence>
<evidence type="ECO:0000259" key="8">
    <source>
        <dbReference type="PROSITE" id="PS51462"/>
    </source>
</evidence>